<name>A0ACD0WD24_CLALS</name>
<proteinExistence type="predicted"/>
<dbReference type="Proteomes" id="UP000326582">
    <property type="component" value="Chromosome 1"/>
</dbReference>
<gene>
    <name evidence="1" type="ORF">EJF14_10211</name>
</gene>
<protein>
    <submittedName>
        <fullName evidence="1">COP9 signalosome complex subunit</fullName>
    </submittedName>
</protein>
<organism evidence="1 2">
    <name type="scientific">Clavispora lusitaniae</name>
    <name type="common">Candida lusitaniae</name>
    <dbReference type="NCBI Taxonomy" id="36911"/>
    <lineage>
        <taxon>Eukaryota</taxon>
        <taxon>Fungi</taxon>
        <taxon>Dikarya</taxon>
        <taxon>Ascomycota</taxon>
        <taxon>Saccharomycotina</taxon>
        <taxon>Pichiomycetes</taxon>
        <taxon>Metschnikowiaceae</taxon>
        <taxon>Clavispora</taxon>
    </lineage>
</organism>
<keyword evidence="2" id="KW-1185">Reference proteome</keyword>
<evidence type="ECO:0000313" key="2">
    <source>
        <dbReference type="Proteomes" id="UP000326582"/>
    </source>
</evidence>
<dbReference type="EMBL" id="CP038484">
    <property type="protein sequence ID" value="QFZ25126.1"/>
    <property type="molecule type" value="Genomic_DNA"/>
</dbReference>
<reference evidence="2" key="1">
    <citation type="journal article" date="2019" name="MBio">
        <title>Comparative genomics for the elucidation of multidrug resistance (MDR) in Candida lusitaniae.</title>
        <authorList>
            <person name="Kannan A."/>
            <person name="Asner S.A."/>
            <person name="Trachsel E."/>
            <person name="Kelly S."/>
            <person name="Parker J."/>
            <person name="Sanglard D."/>
        </authorList>
    </citation>
    <scope>NUCLEOTIDE SEQUENCE [LARGE SCALE GENOMIC DNA]</scope>
    <source>
        <strain evidence="2">P1</strain>
    </source>
</reference>
<sequence length="480" mass="54434">MVDLHRSLLMQASRDSSTDTLCSDSRERSALYSSSPANLYDIKTNPDELAARPWKKSARFFENARISTLALTKMSMHAKFGGSIEVMGMLTGKIVGSSIVVCDVYPLPVEGTETRVNAQNEAYEYMVQYLDLLKMVQREEHIVGWYHSHPGYGCWLSGIDVATQSLNQNFQDPYLAIVVDPIRTIRQRKVDIGAFRAFPPGHASSKKSIRSPSHVAKSKRQDYGMHADQFYSLNISFYHAVYDSKFIDTILDKSWVSKLLESIEGKNDYHRRFVSKVQELLKLFQEPILIESKEWRRMHELCEEFISRTLEPSSNASDSDSLQAILETGDEEDEEDEEDVEDEDVDDDNEEENDEKIEEKMREEEMGTEMEIGKFKLTGIEKTREGEGTVGHDDDEEMSGSGKKRVFRASSTESRSSAIQGLSRKRFAASEGALSQQLIQKMSATQAELNAWRDMTKNVGKAEFKSFLAAKVQRQVFGGL</sequence>
<accession>A0ACD0WD24</accession>
<evidence type="ECO:0000313" key="1">
    <source>
        <dbReference type="EMBL" id="QFZ25126.1"/>
    </source>
</evidence>